<name>A0ABY2C2F8_9NEIS</name>
<feature type="compositionally biased region" description="Basic and acidic residues" evidence="1">
    <location>
        <begin position="1"/>
        <end position="11"/>
    </location>
</feature>
<dbReference type="Proteomes" id="UP000295794">
    <property type="component" value="Unassembled WGS sequence"/>
</dbReference>
<organism evidence="2 3">
    <name type="scientific">Iodobacter fluviatilis</name>
    <dbReference type="NCBI Taxonomy" id="537"/>
    <lineage>
        <taxon>Bacteria</taxon>
        <taxon>Pseudomonadati</taxon>
        <taxon>Pseudomonadota</taxon>
        <taxon>Betaproteobacteria</taxon>
        <taxon>Neisseriales</taxon>
        <taxon>Chitinibacteraceae</taxon>
        <taxon>Iodobacter</taxon>
    </lineage>
</organism>
<keyword evidence="3" id="KW-1185">Reference proteome</keyword>
<evidence type="ECO:0000313" key="3">
    <source>
        <dbReference type="Proteomes" id="UP000295794"/>
    </source>
</evidence>
<protein>
    <submittedName>
        <fullName evidence="2">Uncharacterized protein</fullName>
    </submittedName>
</protein>
<proteinExistence type="predicted"/>
<feature type="region of interest" description="Disordered" evidence="1">
    <location>
        <begin position="1"/>
        <end position="49"/>
    </location>
</feature>
<feature type="non-terminal residue" evidence="2">
    <location>
        <position position="1"/>
    </location>
</feature>
<evidence type="ECO:0000256" key="1">
    <source>
        <dbReference type="SAM" id="MobiDB-lite"/>
    </source>
</evidence>
<reference evidence="2 3" key="1">
    <citation type="submission" date="2019-03" db="EMBL/GenBank/DDBJ databases">
        <title>Genomic Encyclopedia of Type Strains, Phase IV (KMG-IV): sequencing the most valuable type-strain genomes for metagenomic binning, comparative biology and taxonomic classification.</title>
        <authorList>
            <person name="Goeker M."/>
        </authorList>
    </citation>
    <scope>NUCLEOTIDE SEQUENCE [LARGE SCALE GENOMIC DNA]</scope>
    <source>
        <strain evidence="2 3">DSM 3764</strain>
    </source>
</reference>
<comment type="caution">
    <text evidence="2">The sequence shown here is derived from an EMBL/GenBank/DDBJ whole genome shotgun (WGS) entry which is preliminary data.</text>
</comment>
<evidence type="ECO:0000313" key="2">
    <source>
        <dbReference type="EMBL" id="TCU80240.1"/>
    </source>
</evidence>
<dbReference type="EMBL" id="SMBT01000033">
    <property type="protein sequence ID" value="TCU80240.1"/>
    <property type="molecule type" value="Genomic_DNA"/>
</dbReference>
<accession>A0ABY2C2F8</accession>
<gene>
    <name evidence="2" type="ORF">EV682_1336</name>
</gene>
<sequence>AKEGHPTKHEGPCAADNRVGGGRDWLAASLPSRNPAPLVPRSGVFQGVI</sequence>